<dbReference type="SUPFAM" id="SSF75217">
    <property type="entry name" value="alpha/beta knot"/>
    <property type="match status" value="1"/>
</dbReference>
<dbReference type="Gene3D" id="3.40.1280.10">
    <property type="match status" value="1"/>
</dbReference>
<sequence length="1359" mass="154614">MSSVLVSKYLKPSQRALIASNLAKDLTDIDSVTILNDLLPNLDDETKLNLAAVVQDFFKGELLKPECYIQEEPVMETLANLPDALSDVLQWCETLLKDVIKNKLGYSFSSDIIPLVNKYISITESESIELEEPILLQIFNFLEKVYTFDHVEIPESLDTLVILFTSFKYDDISTKAIKTLRFRDFSASTLHGYIWETTSTVLSSSSSTSQQMSNVYITWLRLLISLQNSKLTSDVITTQLQTSQYWKFVQLGLISTTHEHRKYALSILKLSIQQITEDIDNEYIQFSVNGSNKNATVEAWKRFCTLYEIVGLDTALNQAAAACSDILSLLSLSSPIKPSWGLALLSTGFKANMESVRKFALECMYMVKAEDLSIFGNDFLCDVFLRYATEAQHFQVKYDDKDTLTCDYGVKLETFVRGLLIGLKNDHLAKTVNQLINYMVEMTASFGAARIYLTNGLLKGLKRSILTKSQVSLIYKLFESTSEDAVFENYLQTIHLKLLTKINGDVRLLIDGLVKFVQYNGWGLYVDNLENFLDYLSIHHDPEDEIEYQGREPEYQVIYYSLFNKYVISEGFLKTLAVSKLNSDSQINTELSKLLTALIQGTITNYDNSEYLVDLEIFAAASFKDVSLANLFQFEFSKDGFDLNKFKFFVKVYGKVMDVSDCSLFGFNELLLLGQDLRVLYDFDFKTVDLIKANYISLLQTFLKSNPIDSTELSSLLTVLNSNIGFYHSNVKLCQLVQYLITNYVDIDLITVMEILESVWDQFSGERLVLNQLPMHLTFIETLFHEIILKDCINNEYNSKVLQGIAFQIIDFSQSRRALLPKLSDCLLIFSKYYKTEFEQCEWLFPVLIKLMRLIQEETNIFRLKTVIGAKFDKELGFGQGNLYESVYGEEEISAKVNIISILSECSSAYVSEFFESLVKDDSFHIVKPVKKTDGIEEMQRLFSFSVLLLVCQRVNKEILSSFVSTALLPALESETSPLVRSYMEWIISLESVNNETNRHQILSLFRDQSKPSLITSVERIAYLVCQKLPRDSQETIDFFNQFTAYLIPNCSSNKPLIRHFSNSLILSLYPEIQSRNLQLPIDPVLRLLHEEAKKSESTGKYRSGDALIWDIEEDYNLSGIFGGVLTKISPREVRLITNDELNKYFKGDDSEVQIGPLMKPDWDIETFQEQTTSQTNSTLQTKSGAWEAVIDLSEQTRTVKRTELIVVSSLVDKPPNLGGICRLCDVLGAGLMTVDDLRVKAHPQFKNVAVTADHWMPLTEVKIDDIPEFMRQKKREGYTLIGLEQTDKSIVLGHDTPFPSKSLILLGREAEGIPGELLAELDYCVEIRQLGVIRSMNIQTATAVIVHAYSSAQTHLHK</sequence>
<dbReference type="InterPro" id="IPR029028">
    <property type="entry name" value="Alpha/beta_knot_MTases"/>
</dbReference>
<evidence type="ECO:0000256" key="1">
    <source>
        <dbReference type="ARBA" id="ARBA00022603"/>
    </source>
</evidence>
<keyword evidence="2" id="KW-0808">Transferase</keyword>
<dbReference type="FunFam" id="3.40.1280.10:FF:000022">
    <property type="entry name" value="Trm3p"/>
    <property type="match status" value="1"/>
</dbReference>
<dbReference type="InterPro" id="IPR001537">
    <property type="entry name" value="SpoU_MeTrfase"/>
</dbReference>
<accession>A0A9P8PID7</accession>
<dbReference type="PANTHER" id="PTHR12029:SF11">
    <property type="entry name" value="METHYLTRANSFERASE TARBP1-RELATED"/>
    <property type="match status" value="1"/>
</dbReference>
<dbReference type="InterPro" id="IPR044748">
    <property type="entry name" value="Trm3/TARBP1_C"/>
</dbReference>
<proteinExistence type="predicted"/>
<dbReference type="GO" id="GO:0030488">
    <property type="term" value="P:tRNA methylation"/>
    <property type="evidence" value="ECO:0007669"/>
    <property type="project" value="InterPro"/>
</dbReference>
<dbReference type="InterPro" id="IPR029026">
    <property type="entry name" value="tRNA_m1G_MTases_N"/>
</dbReference>
<name>A0A9P8PID7_WICPI</name>
<feature type="domain" description="tRNA/rRNA methyltransferase SpoU type" evidence="3">
    <location>
        <begin position="1205"/>
        <end position="1347"/>
    </location>
</feature>
<dbReference type="GO" id="GO:0016423">
    <property type="term" value="F:tRNA (guanine) methyltransferase activity"/>
    <property type="evidence" value="ECO:0007669"/>
    <property type="project" value="InterPro"/>
</dbReference>
<dbReference type="InterPro" id="IPR045330">
    <property type="entry name" value="TRM3/TARBP1"/>
</dbReference>
<organism evidence="4 5">
    <name type="scientific">Wickerhamomyces pijperi</name>
    <name type="common">Yeast</name>
    <name type="synonym">Pichia pijperi</name>
    <dbReference type="NCBI Taxonomy" id="599730"/>
    <lineage>
        <taxon>Eukaryota</taxon>
        <taxon>Fungi</taxon>
        <taxon>Dikarya</taxon>
        <taxon>Ascomycota</taxon>
        <taxon>Saccharomycotina</taxon>
        <taxon>Saccharomycetes</taxon>
        <taxon>Phaffomycetales</taxon>
        <taxon>Wickerhamomycetaceae</taxon>
        <taxon>Wickerhamomyces</taxon>
    </lineage>
</organism>
<dbReference type="OrthoDB" id="241340at2759"/>
<dbReference type="Pfam" id="PF00588">
    <property type="entry name" value="SpoU_methylase"/>
    <property type="match status" value="1"/>
</dbReference>
<comment type="caution">
    <text evidence="4">The sequence shown here is derived from an EMBL/GenBank/DDBJ whole genome shotgun (WGS) entry which is preliminary data.</text>
</comment>
<reference evidence="4" key="2">
    <citation type="submission" date="2021-01" db="EMBL/GenBank/DDBJ databases">
        <authorList>
            <person name="Schikora-Tamarit M.A."/>
        </authorList>
    </citation>
    <scope>NUCLEOTIDE SEQUENCE</scope>
    <source>
        <strain evidence="4">CBS2887</strain>
    </source>
</reference>
<dbReference type="EMBL" id="JAEUBG010005785">
    <property type="protein sequence ID" value="KAH3672662.1"/>
    <property type="molecule type" value="Genomic_DNA"/>
</dbReference>
<evidence type="ECO:0000259" key="3">
    <source>
        <dbReference type="Pfam" id="PF00588"/>
    </source>
</evidence>
<evidence type="ECO:0000313" key="4">
    <source>
        <dbReference type="EMBL" id="KAH3672662.1"/>
    </source>
</evidence>
<evidence type="ECO:0000313" key="5">
    <source>
        <dbReference type="Proteomes" id="UP000774326"/>
    </source>
</evidence>
<keyword evidence="1" id="KW-0489">Methyltransferase</keyword>
<dbReference type="GO" id="GO:0003723">
    <property type="term" value="F:RNA binding"/>
    <property type="evidence" value="ECO:0007669"/>
    <property type="project" value="InterPro"/>
</dbReference>
<evidence type="ECO:0000256" key="2">
    <source>
        <dbReference type="ARBA" id="ARBA00022679"/>
    </source>
</evidence>
<dbReference type="Proteomes" id="UP000774326">
    <property type="component" value="Unassembled WGS sequence"/>
</dbReference>
<dbReference type="CDD" id="cd18091">
    <property type="entry name" value="SpoU-like_TRM3-like"/>
    <property type="match status" value="1"/>
</dbReference>
<protein>
    <recommendedName>
        <fullName evidence="3">tRNA/rRNA methyltransferase SpoU type domain-containing protein</fullName>
    </recommendedName>
</protein>
<gene>
    <name evidence="4" type="ORF">WICPIJ_010032</name>
</gene>
<reference evidence="4" key="1">
    <citation type="journal article" date="2021" name="Open Biol.">
        <title>Shared evolutionary footprints suggest mitochondrial oxidative damage underlies multiple complex I losses in fungi.</title>
        <authorList>
            <person name="Schikora-Tamarit M.A."/>
            <person name="Marcet-Houben M."/>
            <person name="Nosek J."/>
            <person name="Gabaldon T."/>
        </authorList>
    </citation>
    <scope>NUCLEOTIDE SEQUENCE</scope>
    <source>
        <strain evidence="4">CBS2887</strain>
    </source>
</reference>
<dbReference type="PANTHER" id="PTHR12029">
    <property type="entry name" value="RNA METHYLTRANSFERASE"/>
    <property type="match status" value="1"/>
</dbReference>
<keyword evidence="5" id="KW-1185">Reference proteome</keyword>